<proteinExistence type="predicted"/>
<dbReference type="InterPro" id="IPR036179">
    <property type="entry name" value="Ig-like_dom_sf"/>
</dbReference>
<dbReference type="Proteomes" id="UP000276133">
    <property type="component" value="Unassembled WGS sequence"/>
</dbReference>
<evidence type="ECO:0000313" key="3">
    <source>
        <dbReference type="EMBL" id="RNA43470.1"/>
    </source>
</evidence>
<dbReference type="InterPro" id="IPR013783">
    <property type="entry name" value="Ig-like_fold"/>
</dbReference>
<name>A0A3M7T6M6_BRAPC</name>
<accession>A0A3M7T6M6</accession>
<feature type="domain" description="Ig-like" evidence="2">
    <location>
        <begin position="166"/>
        <end position="268"/>
    </location>
</feature>
<keyword evidence="1" id="KW-1133">Transmembrane helix</keyword>
<evidence type="ECO:0000256" key="1">
    <source>
        <dbReference type="SAM" id="Phobius"/>
    </source>
</evidence>
<keyword evidence="1" id="KW-0472">Membrane</keyword>
<organism evidence="3 4">
    <name type="scientific">Brachionus plicatilis</name>
    <name type="common">Marine rotifer</name>
    <name type="synonym">Brachionus muelleri</name>
    <dbReference type="NCBI Taxonomy" id="10195"/>
    <lineage>
        <taxon>Eukaryota</taxon>
        <taxon>Metazoa</taxon>
        <taxon>Spiralia</taxon>
        <taxon>Gnathifera</taxon>
        <taxon>Rotifera</taxon>
        <taxon>Eurotatoria</taxon>
        <taxon>Monogononta</taxon>
        <taxon>Pseudotrocha</taxon>
        <taxon>Ploima</taxon>
        <taxon>Brachionidae</taxon>
        <taxon>Brachionus</taxon>
    </lineage>
</organism>
<dbReference type="EMBL" id="REGN01000221">
    <property type="protein sequence ID" value="RNA43470.1"/>
    <property type="molecule type" value="Genomic_DNA"/>
</dbReference>
<dbReference type="SUPFAM" id="SSF48726">
    <property type="entry name" value="Immunoglobulin"/>
    <property type="match status" value="1"/>
</dbReference>
<dbReference type="SUPFAM" id="SSF49265">
    <property type="entry name" value="Fibronectin type III"/>
    <property type="match status" value="1"/>
</dbReference>
<sequence>TLSKSSSLAIDKFKSENLIGHLPRTEHSFQSCKLTCFQTPLCQSYEYLLYDDSCNFYSTPKVEAFYHETIDKIKKVNIGSDMMLVHMQEDGPRALEEAQLYNFTILMDKKSYFYCENRIANSFNEENYCRDEIPDFKETYTMENLTPLTTYQFRIEVTNAFGVSKPVFSEIMQVPFKLNKIVQHEISNENKLFKLECSTNLIQIDKLKFVWFRERDLIKGENKNFSHNDIIDSNVFKTELIFHGDIHQFIGHYTCQLIYESTEERLVTNVSHLFLPKIPPVFSDFEEVKVVKNEGDVLSENCSANGWPLPELRWFYKDSPLDDDDGQNADGFPHSSYHHRNMTAMSYLFGSDLKKDYEGVYSCMLNDHTPIKNITLTIGDGGGKNFPSEDSKSQPSKKDNKNSYILVNGLIGVFVVLALGIIGGSFYFLKKKKSDNNALMSYNRIEEELMTGVDNVNLTDDTQ</sequence>
<evidence type="ECO:0000313" key="4">
    <source>
        <dbReference type="Proteomes" id="UP000276133"/>
    </source>
</evidence>
<dbReference type="PROSITE" id="PS50835">
    <property type="entry name" value="IG_LIKE"/>
    <property type="match status" value="2"/>
</dbReference>
<keyword evidence="1" id="KW-0812">Transmembrane</keyword>
<dbReference type="InterPro" id="IPR003961">
    <property type="entry name" value="FN3_dom"/>
</dbReference>
<feature type="non-terminal residue" evidence="3">
    <location>
        <position position="1"/>
    </location>
</feature>
<feature type="transmembrane region" description="Helical" evidence="1">
    <location>
        <begin position="404"/>
        <end position="429"/>
    </location>
</feature>
<gene>
    <name evidence="3" type="ORF">BpHYR1_047388</name>
</gene>
<reference evidence="3 4" key="1">
    <citation type="journal article" date="2018" name="Sci. Rep.">
        <title>Genomic signatures of local adaptation to the degree of environmental predictability in rotifers.</title>
        <authorList>
            <person name="Franch-Gras L."/>
            <person name="Hahn C."/>
            <person name="Garcia-Roger E.M."/>
            <person name="Carmona M.J."/>
            <person name="Serra M."/>
            <person name="Gomez A."/>
        </authorList>
    </citation>
    <scope>NUCLEOTIDE SEQUENCE [LARGE SCALE GENOMIC DNA]</scope>
    <source>
        <strain evidence="3">HYR1</strain>
    </source>
</reference>
<dbReference type="CDD" id="cd00063">
    <property type="entry name" value="FN3"/>
    <property type="match status" value="1"/>
</dbReference>
<comment type="caution">
    <text evidence="3">The sequence shown here is derived from an EMBL/GenBank/DDBJ whole genome shotgun (WGS) entry which is preliminary data.</text>
</comment>
<protein>
    <recommendedName>
        <fullName evidence="2">Ig-like domain-containing protein</fullName>
    </recommendedName>
</protein>
<keyword evidence="4" id="KW-1185">Reference proteome</keyword>
<evidence type="ECO:0000259" key="2">
    <source>
        <dbReference type="PROSITE" id="PS50835"/>
    </source>
</evidence>
<dbReference type="InterPro" id="IPR007110">
    <property type="entry name" value="Ig-like_dom"/>
</dbReference>
<dbReference type="AlphaFoldDB" id="A0A3M7T6M6"/>
<dbReference type="Gene3D" id="2.60.40.10">
    <property type="entry name" value="Immunoglobulins"/>
    <property type="match status" value="2"/>
</dbReference>
<feature type="domain" description="Ig-like" evidence="2">
    <location>
        <begin position="276"/>
        <end position="375"/>
    </location>
</feature>
<dbReference type="InterPro" id="IPR036116">
    <property type="entry name" value="FN3_sf"/>
</dbReference>